<dbReference type="EC" id="2.7.7.41" evidence="4"/>
<evidence type="ECO:0000256" key="4">
    <source>
        <dbReference type="ARBA" id="ARBA00012487"/>
    </source>
</evidence>
<keyword evidence="9" id="KW-0472">Membrane</keyword>
<evidence type="ECO:0000256" key="8">
    <source>
        <dbReference type="ARBA" id="ARBA00023264"/>
    </source>
</evidence>
<name>A0A7J6EM66_CANSA</name>
<evidence type="ECO:0000256" key="7">
    <source>
        <dbReference type="ARBA" id="ARBA00023209"/>
    </source>
</evidence>
<keyword evidence="5" id="KW-0444">Lipid biosynthesis</keyword>
<accession>A0A7J6EM66</accession>
<gene>
    <name evidence="10" type="ORF">G4B88_008431</name>
</gene>
<evidence type="ECO:0000256" key="1">
    <source>
        <dbReference type="ARBA" id="ARBA00001698"/>
    </source>
</evidence>
<feature type="transmembrane region" description="Helical" evidence="9">
    <location>
        <begin position="126"/>
        <end position="143"/>
    </location>
</feature>
<feature type="transmembrane region" description="Helical" evidence="9">
    <location>
        <begin position="93"/>
        <end position="114"/>
    </location>
</feature>
<dbReference type="GO" id="GO:0004605">
    <property type="term" value="F:phosphatidate cytidylyltransferase activity"/>
    <property type="evidence" value="ECO:0007669"/>
    <property type="project" value="UniProtKB-EC"/>
</dbReference>
<protein>
    <recommendedName>
        <fullName evidence="4">phosphatidate cytidylyltransferase</fullName>
        <ecNumber evidence="4">2.7.7.41</ecNumber>
    </recommendedName>
</protein>
<dbReference type="PANTHER" id="PTHR47101">
    <property type="entry name" value="PHOSPHATIDATE CYTIDYLYLTRANSFERASE 5, CHLOROPLASTIC"/>
    <property type="match status" value="1"/>
</dbReference>
<evidence type="ECO:0000313" key="11">
    <source>
        <dbReference type="Proteomes" id="UP000583929"/>
    </source>
</evidence>
<feature type="non-terminal residue" evidence="10">
    <location>
        <position position="1"/>
    </location>
</feature>
<dbReference type="Proteomes" id="UP000583929">
    <property type="component" value="Unassembled WGS sequence"/>
</dbReference>
<feature type="transmembrane region" description="Helical" evidence="9">
    <location>
        <begin position="163"/>
        <end position="184"/>
    </location>
</feature>
<evidence type="ECO:0000256" key="9">
    <source>
        <dbReference type="SAM" id="Phobius"/>
    </source>
</evidence>
<keyword evidence="8" id="KW-1208">Phospholipid metabolism</keyword>
<keyword evidence="7" id="KW-0443">Lipid metabolism</keyword>
<keyword evidence="6" id="KW-0808">Transferase</keyword>
<evidence type="ECO:0000313" key="10">
    <source>
        <dbReference type="EMBL" id="KAF4359416.1"/>
    </source>
</evidence>
<comment type="catalytic activity">
    <reaction evidence="1">
        <text>a 1,2-diacyl-sn-glycero-3-phosphate + CTP + H(+) = a CDP-1,2-diacyl-sn-glycerol + diphosphate</text>
        <dbReference type="Rhea" id="RHEA:16229"/>
        <dbReference type="ChEBI" id="CHEBI:15378"/>
        <dbReference type="ChEBI" id="CHEBI:33019"/>
        <dbReference type="ChEBI" id="CHEBI:37563"/>
        <dbReference type="ChEBI" id="CHEBI:58332"/>
        <dbReference type="ChEBI" id="CHEBI:58608"/>
        <dbReference type="EC" id="2.7.7.41"/>
    </reaction>
</comment>
<keyword evidence="6" id="KW-0548">Nucleotidyltransferase</keyword>
<dbReference type="GO" id="GO:0008654">
    <property type="term" value="P:phospholipid biosynthetic process"/>
    <property type="evidence" value="ECO:0007669"/>
    <property type="project" value="UniProtKB-KW"/>
</dbReference>
<keyword evidence="7" id="KW-0594">Phospholipid biosynthesis</keyword>
<organism evidence="10 11">
    <name type="scientific">Cannabis sativa</name>
    <name type="common">Hemp</name>
    <name type="synonym">Marijuana</name>
    <dbReference type="NCBI Taxonomy" id="3483"/>
    <lineage>
        <taxon>Eukaryota</taxon>
        <taxon>Viridiplantae</taxon>
        <taxon>Streptophyta</taxon>
        <taxon>Embryophyta</taxon>
        <taxon>Tracheophyta</taxon>
        <taxon>Spermatophyta</taxon>
        <taxon>Magnoliopsida</taxon>
        <taxon>eudicotyledons</taxon>
        <taxon>Gunneridae</taxon>
        <taxon>Pentapetalae</taxon>
        <taxon>rosids</taxon>
        <taxon>fabids</taxon>
        <taxon>Rosales</taxon>
        <taxon>Cannabaceae</taxon>
        <taxon>Cannabis</taxon>
    </lineage>
</organism>
<dbReference type="PANTHER" id="PTHR47101:SF1">
    <property type="entry name" value="PHOSPHATIDATE CYTIDYLYLTRANSFERASE 4, CHLOROPLASTIC"/>
    <property type="match status" value="1"/>
</dbReference>
<comment type="caution">
    <text evidence="10">The sequence shown here is derived from an EMBL/GenBank/DDBJ whole genome shotgun (WGS) entry which is preliminary data.</text>
</comment>
<evidence type="ECO:0000256" key="3">
    <source>
        <dbReference type="ARBA" id="ARBA00005189"/>
    </source>
</evidence>
<sequence length="187" mass="20368">MSMDTTSENQQKASQLKKRIVFRLGIGLSVGVVVLGGRWLFTVAFAAAIFVCSREYLELVRSCGITLGMTPPPRYVSRTCSVICALIPILTLYFGHIVVFVTLASFVVAMALLLQRGNPHFSQLNSTMFGLFYCGYLPCFWVKLRCSPAAPALSTTIEASWPILLVATLISISSIIAAETYAFLGGK</sequence>
<keyword evidence="9" id="KW-0812">Transmembrane</keyword>
<evidence type="ECO:0000256" key="5">
    <source>
        <dbReference type="ARBA" id="ARBA00022516"/>
    </source>
</evidence>
<keyword evidence="9" id="KW-1133">Transmembrane helix</keyword>
<comment type="pathway">
    <text evidence="3">Lipid metabolism.</text>
</comment>
<keyword evidence="11" id="KW-1185">Reference proteome</keyword>
<evidence type="ECO:0000256" key="2">
    <source>
        <dbReference type="ARBA" id="ARBA00005119"/>
    </source>
</evidence>
<dbReference type="Pfam" id="PF01148">
    <property type="entry name" value="CTP_transf_1"/>
    <property type="match status" value="1"/>
</dbReference>
<evidence type="ECO:0000256" key="6">
    <source>
        <dbReference type="ARBA" id="ARBA00022695"/>
    </source>
</evidence>
<reference evidence="10 11" key="1">
    <citation type="journal article" date="2020" name="bioRxiv">
        <title>Sequence and annotation of 42 cannabis genomes reveals extensive copy number variation in cannabinoid synthesis and pathogen resistance genes.</title>
        <authorList>
            <person name="Mckernan K.J."/>
            <person name="Helbert Y."/>
            <person name="Kane L.T."/>
            <person name="Ebling H."/>
            <person name="Zhang L."/>
            <person name="Liu B."/>
            <person name="Eaton Z."/>
            <person name="Mclaughlin S."/>
            <person name="Kingan S."/>
            <person name="Baybayan P."/>
            <person name="Concepcion G."/>
            <person name="Jordan M."/>
            <person name="Riva A."/>
            <person name="Barbazuk W."/>
            <person name="Harkins T."/>
        </authorList>
    </citation>
    <scope>NUCLEOTIDE SEQUENCE [LARGE SCALE GENOMIC DNA]</scope>
    <source>
        <strain evidence="11">cv. Jamaican Lion 4</strain>
        <tissue evidence="10">Leaf</tissue>
    </source>
</reference>
<feature type="transmembrane region" description="Helical" evidence="9">
    <location>
        <begin position="21"/>
        <end position="51"/>
    </location>
</feature>
<dbReference type="EMBL" id="JAATIQ010000367">
    <property type="protein sequence ID" value="KAF4359416.1"/>
    <property type="molecule type" value="Genomic_DNA"/>
</dbReference>
<dbReference type="AlphaFoldDB" id="A0A7J6EM66"/>
<comment type="pathway">
    <text evidence="2">Phospholipid metabolism; CDP-diacylglycerol biosynthesis; CDP-diacylglycerol from sn-glycerol 3-phosphate: step 3/3.</text>
</comment>
<proteinExistence type="predicted"/>